<dbReference type="Gene3D" id="2.30.30.100">
    <property type="match status" value="1"/>
</dbReference>
<comment type="caution">
    <text evidence="8">The sequence shown here is derived from an EMBL/GenBank/DDBJ whole genome shotgun (WGS) entry which is preliminary data.</text>
</comment>
<comment type="catalytic activity">
    <reaction evidence="5 6">
        <text>biotin + L-lysyl-[protein] + ATP = N(6)-biotinyl-L-lysyl-[protein] + AMP + diphosphate + H(+)</text>
        <dbReference type="Rhea" id="RHEA:11756"/>
        <dbReference type="Rhea" id="RHEA-COMP:9752"/>
        <dbReference type="Rhea" id="RHEA-COMP:10505"/>
        <dbReference type="ChEBI" id="CHEBI:15378"/>
        <dbReference type="ChEBI" id="CHEBI:29969"/>
        <dbReference type="ChEBI" id="CHEBI:30616"/>
        <dbReference type="ChEBI" id="CHEBI:33019"/>
        <dbReference type="ChEBI" id="CHEBI:57586"/>
        <dbReference type="ChEBI" id="CHEBI:83144"/>
        <dbReference type="ChEBI" id="CHEBI:456215"/>
        <dbReference type="EC" id="6.3.4.15"/>
    </reaction>
</comment>
<dbReference type="SUPFAM" id="SSF46785">
    <property type="entry name" value="Winged helix' DNA-binding domain"/>
    <property type="match status" value="1"/>
</dbReference>
<dbReference type="Proteomes" id="UP000275199">
    <property type="component" value="Unassembled WGS sequence"/>
</dbReference>
<dbReference type="Pfam" id="PF02237">
    <property type="entry name" value="BPL_C"/>
    <property type="match status" value="1"/>
</dbReference>
<dbReference type="EMBL" id="RKKU01000016">
    <property type="protein sequence ID" value="ROZ83432.1"/>
    <property type="molecule type" value="Genomic_DNA"/>
</dbReference>
<keyword evidence="6" id="KW-0805">Transcription regulation</keyword>
<dbReference type="HAMAP" id="MF_00978">
    <property type="entry name" value="Bifunct_BirA"/>
    <property type="match status" value="1"/>
</dbReference>
<evidence type="ECO:0000259" key="7">
    <source>
        <dbReference type="PROSITE" id="PS51733"/>
    </source>
</evidence>
<dbReference type="InterPro" id="IPR045864">
    <property type="entry name" value="aa-tRNA-synth_II/BPL/LPL"/>
</dbReference>
<keyword evidence="6" id="KW-0804">Transcription</keyword>
<feature type="binding site" evidence="6">
    <location>
        <begin position="88"/>
        <end position="90"/>
    </location>
    <ligand>
        <name>biotin</name>
        <dbReference type="ChEBI" id="CHEBI:57586"/>
    </ligand>
</feature>
<dbReference type="PANTHER" id="PTHR12835:SF5">
    <property type="entry name" value="BIOTIN--PROTEIN LIGASE"/>
    <property type="match status" value="1"/>
</dbReference>
<dbReference type="InterPro" id="IPR036390">
    <property type="entry name" value="WH_DNA-bd_sf"/>
</dbReference>
<feature type="binding site" evidence="6">
    <location>
        <position position="112"/>
    </location>
    <ligand>
        <name>biotin</name>
        <dbReference type="ChEBI" id="CHEBI:57586"/>
    </ligand>
</feature>
<dbReference type="Gene3D" id="1.10.10.10">
    <property type="entry name" value="Winged helix-like DNA-binding domain superfamily/Winged helix DNA-binding domain"/>
    <property type="match status" value="1"/>
</dbReference>
<dbReference type="Pfam" id="PF08279">
    <property type="entry name" value="HTH_11"/>
    <property type="match status" value="1"/>
</dbReference>
<dbReference type="PANTHER" id="PTHR12835">
    <property type="entry name" value="BIOTIN PROTEIN LIGASE"/>
    <property type="match status" value="1"/>
</dbReference>
<evidence type="ECO:0000256" key="4">
    <source>
        <dbReference type="ARBA" id="ARBA00023267"/>
    </source>
</evidence>
<reference evidence="8 9" key="1">
    <citation type="submission" date="2018-11" db="EMBL/GenBank/DDBJ databases">
        <authorList>
            <person name="Jang G.I."/>
            <person name="Hwang C.Y."/>
        </authorList>
    </citation>
    <scope>NUCLEOTIDE SEQUENCE [LARGE SCALE GENOMIC DNA]</scope>
    <source>
        <strain evidence="8 9">SSM26</strain>
    </source>
</reference>
<comment type="function">
    <text evidence="6">Acts both as a biotin--[acetyl-CoA-carboxylase] ligase and a biotin-operon repressor. In the presence of ATP, BirA activates biotin to form the BirA-biotinyl-5'-adenylate (BirA-bio-5'-AMP or holoBirA) complex. HoloBirA can either transfer the biotinyl moiety to the biotin carboxyl carrier protein (BCCP) subunit of acetyl-CoA carboxylase, or bind to the biotin operator site and inhibit transcription of the operon.</text>
</comment>
<dbReference type="InterPro" id="IPR036388">
    <property type="entry name" value="WH-like_DNA-bd_sf"/>
</dbReference>
<comment type="similarity">
    <text evidence="6">Belongs to the biotin--protein ligase family.</text>
</comment>
<dbReference type="Pfam" id="PF03099">
    <property type="entry name" value="BPL_LplA_LipB"/>
    <property type="match status" value="1"/>
</dbReference>
<protein>
    <recommendedName>
        <fullName evidence="6">Bifunctional ligase/repressor BirA</fullName>
    </recommendedName>
    <alternativeName>
        <fullName evidence="6">Biotin operon repressor</fullName>
    </alternativeName>
    <alternativeName>
        <fullName evidence="6">Biotin--[acetyl-CoA-carboxylase] ligase</fullName>
        <ecNumber evidence="6">6.3.4.15</ecNumber>
    </alternativeName>
    <alternativeName>
        <fullName evidence="6">Biotin--protein ligase</fullName>
    </alternativeName>
    <alternativeName>
        <fullName evidence="6">Biotin-[acetyl-CoA carboxylase] synthetase</fullName>
    </alternativeName>
</protein>
<keyword evidence="6" id="KW-0238">DNA-binding</keyword>
<accession>A0ABX9XGD2</accession>
<dbReference type="InterPro" id="IPR008988">
    <property type="entry name" value="Transcriptional_repressor_C"/>
</dbReference>
<dbReference type="InterPro" id="IPR030855">
    <property type="entry name" value="Bifunct_BirA"/>
</dbReference>
<evidence type="ECO:0000256" key="5">
    <source>
        <dbReference type="ARBA" id="ARBA00047846"/>
    </source>
</evidence>
<keyword evidence="3 6" id="KW-0067">ATP-binding</keyword>
<dbReference type="InterPro" id="IPR013196">
    <property type="entry name" value="HTH_11"/>
</dbReference>
<dbReference type="SUPFAM" id="SSF55681">
    <property type="entry name" value="Class II aaRS and biotin synthetases"/>
    <property type="match status" value="1"/>
</dbReference>
<name>A0ABX9XGD2_9PSED</name>
<dbReference type="PROSITE" id="PS51733">
    <property type="entry name" value="BPL_LPL_CATALYTIC"/>
    <property type="match status" value="1"/>
</dbReference>
<feature type="binding site" evidence="6">
    <location>
        <begin position="116"/>
        <end position="118"/>
    </location>
    <ligand>
        <name>biotin</name>
        <dbReference type="ChEBI" id="CHEBI:57586"/>
    </ligand>
</feature>
<keyword evidence="9" id="KW-1185">Reference proteome</keyword>
<evidence type="ECO:0000256" key="3">
    <source>
        <dbReference type="ARBA" id="ARBA00022840"/>
    </source>
</evidence>
<evidence type="ECO:0000256" key="1">
    <source>
        <dbReference type="ARBA" id="ARBA00022598"/>
    </source>
</evidence>
<organism evidence="8 9">
    <name type="scientific">Pseudomonas neustonica</name>
    <dbReference type="NCBI Taxonomy" id="2487346"/>
    <lineage>
        <taxon>Bacteria</taxon>
        <taxon>Pseudomonadati</taxon>
        <taxon>Pseudomonadota</taxon>
        <taxon>Gammaproteobacteria</taxon>
        <taxon>Pseudomonadales</taxon>
        <taxon>Pseudomonadaceae</taxon>
        <taxon>Pseudomonas</taxon>
    </lineage>
</organism>
<evidence type="ECO:0000313" key="9">
    <source>
        <dbReference type="Proteomes" id="UP000275199"/>
    </source>
</evidence>
<evidence type="ECO:0000256" key="6">
    <source>
        <dbReference type="HAMAP-Rule" id="MF_00978"/>
    </source>
</evidence>
<dbReference type="Gene3D" id="3.30.930.10">
    <property type="entry name" value="Bira Bifunctional Protein, Domain 2"/>
    <property type="match status" value="1"/>
</dbReference>
<dbReference type="CDD" id="cd16442">
    <property type="entry name" value="BPL"/>
    <property type="match status" value="1"/>
</dbReference>
<dbReference type="InterPro" id="IPR003142">
    <property type="entry name" value="BPL_C"/>
</dbReference>
<dbReference type="EC" id="6.3.4.15" evidence="6"/>
<evidence type="ECO:0000256" key="2">
    <source>
        <dbReference type="ARBA" id="ARBA00022741"/>
    </source>
</evidence>
<feature type="binding site" evidence="6">
    <location>
        <position position="183"/>
    </location>
    <ligand>
        <name>biotin</name>
        <dbReference type="ChEBI" id="CHEBI:57586"/>
    </ligand>
</feature>
<dbReference type="InterPro" id="IPR004143">
    <property type="entry name" value="BPL_LPL_catalytic"/>
</dbReference>
<sequence>MHEILALLADGQFHSGEKLGAHLGVSRAAIWKALQPLELQGFPIHRVRGKGYRIPVGAVLLDGDAIQQQLSAQCRDRWDWHLYQQIDSTNAEAQRLIAATGVRPLVVVAEQQAAGRGRRGRSWVSPFGQNLYVSFVEPVSGGAQGLEGLSLVVGLTLVQTLEACGYQGCRLKWPNDVLLDGAKLAGVLLEISGDLTADTVVIIGVGVNVLMESDDSIDQSWTSLRRSGQRGELDRNRIVATFASGLADALALFSRSGFAAFQQQWQGYDAWLGADVKVISGSNVMAGRNLGVNQRGALRLLTEDGEMDVSGGEVSLRLDHATGA</sequence>
<keyword evidence="4 6" id="KW-0092">Biotin</keyword>
<evidence type="ECO:0000313" key="8">
    <source>
        <dbReference type="EMBL" id="ROZ83432.1"/>
    </source>
</evidence>
<keyword evidence="6" id="KW-0678">Repressor</keyword>
<keyword evidence="1 6" id="KW-0436">Ligase</keyword>
<dbReference type="SUPFAM" id="SSF50037">
    <property type="entry name" value="C-terminal domain of transcriptional repressors"/>
    <property type="match status" value="1"/>
</dbReference>
<dbReference type="RefSeq" id="WP_123890169.1">
    <property type="nucleotide sequence ID" value="NZ_RKKU01000016.1"/>
</dbReference>
<gene>
    <name evidence="6 8" type="primary">birA</name>
    <name evidence="8" type="ORF">EF096_12925</name>
</gene>
<feature type="domain" description="BPL/LPL catalytic" evidence="7">
    <location>
        <begin position="69"/>
        <end position="254"/>
    </location>
</feature>
<dbReference type="GO" id="GO:0004077">
    <property type="term" value="F:biotin--[biotin carboxyl-carrier protein] ligase activity"/>
    <property type="evidence" value="ECO:0007669"/>
    <property type="project" value="UniProtKB-EC"/>
</dbReference>
<dbReference type="NCBIfam" id="NF008848">
    <property type="entry name" value="PRK11886.1-3"/>
    <property type="match status" value="1"/>
</dbReference>
<keyword evidence="2 6" id="KW-0547">Nucleotide-binding</keyword>
<proteinExistence type="inferred from homology"/>
<dbReference type="InterPro" id="IPR004408">
    <property type="entry name" value="Biotin_CoA_COase_ligase"/>
</dbReference>
<dbReference type="NCBIfam" id="TIGR00121">
    <property type="entry name" value="birA_ligase"/>
    <property type="match status" value="1"/>
</dbReference>
<feature type="DNA-binding region" description="H-T-H motif" evidence="6">
    <location>
        <begin position="16"/>
        <end position="35"/>
    </location>
</feature>